<accession>A0A923SBU7</accession>
<feature type="domain" description="PLL-like beta propeller" evidence="1">
    <location>
        <begin position="296"/>
        <end position="499"/>
    </location>
</feature>
<proteinExistence type="predicted"/>
<name>A0A923SBU7_9BURK</name>
<sequence>MPRRRLNDVPPAERQRMVDALFASFSDIYLEDVPAPRPDQTRTFSTQCVSLAEAGDRILRSAGLEGLPAWSSEETIPPEWLVVKARQNGTPRFALATDRPGVAVPEEFVFPLLYHQIAQYGDYAYLTSWPAIPWLEAVWQALCPGAAVGDRVRWAAPILWSWAAWMADKYAEARALIPTVYHSPDPSQGYDRLVCMPAQDRSLQLFLNQVNGRLYMLRQPLAGQAWAPWVALSQAASLMDHVVVVPDAKGIPQAFGNGRDSGIRLCQQDAQGGWSQPDPINEAIPLIAWKASQSDQGRRFDIFGIGTDGKLYNLWQRADGSGWGGWGLVGGAGITKPSMTVTHCADDTVIVLHIGSDAQVWALTQYPGGYCRDPYVIQALPEQKVERVFSALNSGGKLTVLAQTILSGLYCCHSNEADGHWERWDLVDQPVADACMMMAPDQRLVLFTIDPSGVVRCRRQDAVGGRWWTEPQILEGPGGFSNPVMEIDAQGCVQFFAYLHQAGTRGCYWRSVESAPGSNRMLPLRRYL</sequence>
<dbReference type="EMBL" id="JACORT010000006">
    <property type="protein sequence ID" value="MBC5784224.1"/>
    <property type="molecule type" value="Genomic_DNA"/>
</dbReference>
<dbReference type="Proteomes" id="UP000608513">
    <property type="component" value="Unassembled WGS sequence"/>
</dbReference>
<protein>
    <recommendedName>
        <fullName evidence="1">PLL-like beta propeller domain-containing protein</fullName>
    </recommendedName>
</protein>
<dbReference type="SUPFAM" id="SSF89372">
    <property type="entry name" value="Fucose-specific lectin"/>
    <property type="match status" value="2"/>
</dbReference>
<dbReference type="Pfam" id="PF26607">
    <property type="entry name" value="DUF8189"/>
    <property type="match status" value="1"/>
</dbReference>
<dbReference type="InterPro" id="IPR058502">
    <property type="entry name" value="PLL-like_beta-prop"/>
</dbReference>
<dbReference type="RefSeq" id="WP_187076976.1">
    <property type="nucleotide sequence ID" value="NZ_JACORT010000006.1"/>
</dbReference>
<reference evidence="2" key="1">
    <citation type="submission" date="2020-08" db="EMBL/GenBank/DDBJ databases">
        <title>Ramlibacter sp. USB13 16S ribosomal RNA gene genome sequencing and assembly.</title>
        <authorList>
            <person name="Kang M."/>
        </authorList>
    </citation>
    <scope>NUCLEOTIDE SEQUENCE</scope>
    <source>
        <strain evidence="2">USB13</strain>
    </source>
</reference>
<evidence type="ECO:0000313" key="3">
    <source>
        <dbReference type="Proteomes" id="UP000608513"/>
    </source>
</evidence>
<dbReference type="Gene3D" id="2.120.10.70">
    <property type="entry name" value="Fucose-specific lectin"/>
    <property type="match status" value="1"/>
</dbReference>
<keyword evidence="3" id="KW-1185">Reference proteome</keyword>
<evidence type="ECO:0000259" key="1">
    <source>
        <dbReference type="Pfam" id="PF26607"/>
    </source>
</evidence>
<dbReference type="AlphaFoldDB" id="A0A923SBU7"/>
<comment type="caution">
    <text evidence="2">The sequence shown here is derived from an EMBL/GenBank/DDBJ whole genome shotgun (WGS) entry which is preliminary data.</text>
</comment>
<organism evidence="2 3">
    <name type="scientific">Ramlibacter cellulosilyticus</name>
    <dbReference type="NCBI Taxonomy" id="2764187"/>
    <lineage>
        <taxon>Bacteria</taxon>
        <taxon>Pseudomonadati</taxon>
        <taxon>Pseudomonadota</taxon>
        <taxon>Betaproteobacteria</taxon>
        <taxon>Burkholderiales</taxon>
        <taxon>Comamonadaceae</taxon>
        <taxon>Ramlibacter</taxon>
    </lineage>
</organism>
<gene>
    <name evidence="2" type="ORF">H8N03_14830</name>
</gene>
<evidence type="ECO:0000313" key="2">
    <source>
        <dbReference type="EMBL" id="MBC5784224.1"/>
    </source>
</evidence>